<dbReference type="GO" id="GO:0003690">
    <property type="term" value="F:double-stranded DNA binding"/>
    <property type="evidence" value="ECO:0007669"/>
    <property type="project" value="InterPro"/>
</dbReference>
<name>A0A383VDP8_TETOB</name>
<dbReference type="GO" id="GO:0006368">
    <property type="term" value="P:transcription elongation by RNA polymerase II"/>
    <property type="evidence" value="ECO:0007669"/>
    <property type="project" value="TreeGrafter"/>
</dbReference>
<dbReference type="AlphaFoldDB" id="A0A383VDP8"/>
<dbReference type="Gene3D" id="1.10.10.10">
    <property type="entry name" value="Winged helix-like DNA-binding domain superfamily/Winged helix DNA-binding domain"/>
    <property type="match status" value="1"/>
</dbReference>
<dbReference type="GO" id="GO:0000973">
    <property type="term" value="P:post-transcriptional tethering of RNA polymerase II gene DNA at nuclear periphery"/>
    <property type="evidence" value="ECO:0007669"/>
    <property type="project" value="TreeGrafter"/>
</dbReference>
<reference evidence="1 2" key="1">
    <citation type="submission" date="2016-10" db="EMBL/GenBank/DDBJ databases">
        <authorList>
            <person name="Cai Z."/>
        </authorList>
    </citation>
    <scope>NUCLEOTIDE SEQUENCE [LARGE SCALE GENOMIC DNA]</scope>
</reference>
<evidence type="ECO:0000313" key="1">
    <source>
        <dbReference type="EMBL" id="SZX62842.1"/>
    </source>
</evidence>
<dbReference type="SMART" id="SM00753">
    <property type="entry name" value="PAM"/>
    <property type="match status" value="1"/>
</dbReference>
<dbReference type="GO" id="GO:0016973">
    <property type="term" value="P:poly(A)+ mRNA export from nucleus"/>
    <property type="evidence" value="ECO:0007669"/>
    <property type="project" value="TreeGrafter"/>
</dbReference>
<dbReference type="InterPro" id="IPR036388">
    <property type="entry name" value="WH-like_DNA-bd_sf"/>
</dbReference>
<evidence type="ECO:0000313" key="2">
    <source>
        <dbReference type="Proteomes" id="UP000256970"/>
    </source>
</evidence>
<dbReference type="STRING" id="3088.A0A383VDP8"/>
<dbReference type="Proteomes" id="UP000256970">
    <property type="component" value="Unassembled WGS sequence"/>
</dbReference>
<dbReference type="PANTHER" id="PTHR12732:SF0">
    <property type="entry name" value="PCI DOMAIN-CONTAINING PROTEIN 2"/>
    <property type="match status" value="1"/>
</dbReference>
<dbReference type="EMBL" id="FNXT01000268">
    <property type="protein sequence ID" value="SZX62842.1"/>
    <property type="molecule type" value="Genomic_DNA"/>
</dbReference>
<gene>
    <name evidence="1" type="ORF">BQ4739_LOCUS3421</name>
</gene>
<dbReference type="InterPro" id="IPR045114">
    <property type="entry name" value="Csn12-like"/>
</dbReference>
<proteinExistence type="predicted"/>
<accession>A0A383VDP8</accession>
<organism evidence="1 2">
    <name type="scientific">Tetradesmus obliquus</name>
    <name type="common">Green alga</name>
    <name type="synonym">Acutodesmus obliquus</name>
    <dbReference type="NCBI Taxonomy" id="3088"/>
    <lineage>
        <taxon>Eukaryota</taxon>
        <taxon>Viridiplantae</taxon>
        <taxon>Chlorophyta</taxon>
        <taxon>core chlorophytes</taxon>
        <taxon>Chlorophyceae</taxon>
        <taxon>CS clade</taxon>
        <taxon>Sphaeropleales</taxon>
        <taxon>Scenedesmaceae</taxon>
        <taxon>Tetradesmus</taxon>
    </lineage>
</organism>
<dbReference type="GO" id="GO:0003723">
    <property type="term" value="F:RNA binding"/>
    <property type="evidence" value="ECO:0007669"/>
    <property type="project" value="InterPro"/>
</dbReference>
<keyword evidence="2" id="KW-1185">Reference proteome</keyword>
<dbReference type="GO" id="GO:0070390">
    <property type="term" value="C:transcription export complex 2"/>
    <property type="evidence" value="ECO:0007669"/>
    <property type="project" value="TreeGrafter"/>
</dbReference>
<sequence>MAALGQVNKYFEELSNAISSGQAARVKPLLRPDHPTAQQALFNLTSVSTAQLQGAAKRWLDQPWASIAAQHLLALSKRSSGRPDQAFALYTAAEGPAKGALNALAEQPQDLWVAAAMEQTASNAVVLAREADAQLMLEGDSSKSKAVGGFLQQCISALGPARRPEESARRRGNLTLLILLTRVYMRLNNVQGCSQVLKNFKQNYSGEVLQRVPAAYRVAAYYYLGRTELNSDNIAGGIQMLQAAFKECKADSENVKHILRALVPLKMLHGELPTALLLQRHALQEYEPFREAIATGDVGLFERSMQANQYRLIANGTYLLLEKLRFSVYRRLVKRCVGIAKQHPGRDWQEHHLHLEVVLGVLQQQGVPTDMDELECMLSNCIVRRYVKGYISNKLKVLVLAKDEPFPASCEEWWREPHFVGSA</sequence>
<dbReference type="PANTHER" id="PTHR12732">
    <property type="entry name" value="UNCHARACTERIZED PROTEASOME COMPONENT REGION PCI-CONTAINING"/>
    <property type="match status" value="1"/>
</dbReference>
<protein>
    <submittedName>
        <fullName evidence="1">Uncharacterized protein</fullName>
    </submittedName>
</protein>